<protein>
    <submittedName>
        <fullName evidence="1">Uncharacterized protein</fullName>
    </submittedName>
</protein>
<reference evidence="1" key="1">
    <citation type="submission" date="2020-11" db="EMBL/GenBank/DDBJ databases">
        <authorList>
            <person name="Tran Van P."/>
        </authorList>
    </citation>
    <scope>NUCLEOTIDE SEQUENCE</scope>
</reference>
<name>A0A7R9EL90_9NEOP</name>
<dbReference type="AlphaFoldDB" id="A0A7R9EL90"/>
<sequence length="82" mass="8997">MLADYTIEVDLVGPQRRGKEKGEDYKQCYFGGGPPPDENLTEIQKRIVGLLGQVAIEGIESALEVGFTMATVVRREKGEGLE</sequence>
<accession>A0A7R9EL90</accession>
<gene>
    <name evidence="1" type="ORF">TMSB3V08_LOCUS12745</name>
</gene>
<dbReference type="EMBL" id="OB809014">
    <property type="protein sequence ID" value="CAD7436099.1"/>
    <property type="molecule type" value="Genomic_DNA"/>
</dbReference>
<evidence type="ECO:0000313" key="1">
    <source>
        <dbReference type="EMBL" id="CAD7436099.1"/>
    </source>
</evidence>
<proteinExistence type="predicted"/>
<organism evidence="1">
    <name type="scientific">Timema monikensis</name>
    <dbReference type="NCBI Taxonomy" id="170555"/>
    <lineage>
        <taxon>Eukaryota</taxon>
        <taxon>Metazoa</taxon>
        <taxon>Ecdysozoa</taxon>
        <taxon>Arthropoda</taxon>
        <taxon>Hexapoda</taxon>
        <taxon>Insecta</taxon>
        <taxon>Pterygota</taxon>
        <taxon>Neoptera</taxon>
        <taxon>Polyneoptera</taxon>
        <taxon>Phasmatodea</taxon>
        <taxon>Timematodea</taxon>
        <taxon>Timematoidea</taxon>
        <taxon>Timematidae</taxon>
        <taxon>Timema</taxon>
    </lineage>
</organism>